<accession>A0ABS5E616</accession>
<evidence type="ECO:0000259" key="5">
    <source>
        <dbReference type="Pfam" id="PF00460"/>
    </source>
</evidence>
<dbReference type="InterPro" id="IPR053967">
    <property type="entry name" value="LlgE_F_G-like_D1"/>
</dbReference>
<comment type="function">
    <text evidence="4">A flexible structure which links the flagellar filament to the drive apparatus in the basal body.</text>
</comment>
<keyword evidence="8" id="KW-0282">Flagellum</keyword>
<dbReference type="InterPro" id="IPR037925">
    <property type="entry name" value="FlgE/F/G-like"/>
</dbReference>
<dbReference type="Pfam" id="PF00460">
    <property type="entry name" value="Flg_bb_rod"/>
    <property type="match status" value="1"/>
</dbReference>
<dbReference type="PANTHER" id="PTHR30435">
    <property type="entry name" value="FLAGELLAR PROTEIN"/>
    <property type="match status" value="1"/>
</dbReference>
<feature type="domain" description="Flagellar basal-body/hook protein C-terminal" evidence="6">
    <location>
        <begin position="372"/>
        <end position="414"/>
    </location>
</feature>
<gene>
    <name evidence="8" type="primary">flgE</name>
    <name evidence="8" type="ORF">KB213_02605</name>
</gene>
<evidence type="ECO:0000256" key="2">
    <source>
        <dbReference type="ARBA" id="ARBA00009677"/>
    </source>
</evidence>
<sequence>MSIFNALNTAVSGLNAQSHAFGDLSNNIANSQTVGYKASGTSFSDYVTAQNKGSVQGASDSVAAMTNQNTQYQGSITTSNNPLGMAISGRGFFSVVAANGSESSQGGTSFSPQSLYTRNGDFSENKDGYLVNTSGYYLQGYQVQSGGGLSSTAAPIQVPNTISFQPTKSTALTVSGSIGNTTTTGASSVSSGTAYDVQGTAHNITLKWQQSSTDPLSWTVSAGDGSGSPTNVMFNTDGSLKSVGGTAQAGGSSATFNYAGSPQNMTVKLGMIGSASGVNLSTSSSATASSAMTSDSVTTGNYTGLSVQKDGSVMASFDNGLSQMVAQIPLATFADPDALAAQNGQAYTATSGSGSASLNAVGTNGAGSLATSSLESSTTDLTGDLTKLVVAQQAYGANTKVVSTSDQMLQTTLAMIQ</sequence>
<evidence type="ECO:0000259" key="7">
    <source>
        <dbReference type="Pfam" id="PF22692"/>
    </source>
</evidence>
<name>A0ABS5E616_9PROT</name>
<dbReference type="PANTHER" id="PTHR30435:SF1">
    <property type="entry name" value="FLAGELLAR HOOK PROTEIN FLGE"/>
    <property type="match status" value="1"/>
</dbReference>
<keyword evidence="8" id="KW-0969">Cilium</keyword>
<comment type="similarity">
    <text evidence="2 4">Belongs to the flagella basal body rod proteins family.</text>
</comment>
<dbReference type="SUPFAM" id="SSF117143">
    <property type="entry name" value="Flagellar hook protein flgE"/>
    <property type="match status" value="1"/>
</dbReference>
<dbReference type="Proteomes" id="UP000677812">
    <property type="component" value="Unassembled WGS sequence"/>
</dbReference>
<evidence type="ECO:0000256" key="1">
    <source>
        <dbReference type="ARBA" id="ARBA00004117"/>
    </source>
</evidence>
<evidence type="ECO:0000313" key="8">
    <source>
        <dbReference type="EMBL" id="MBR0558953.1"/>
    </source>
</evidence>
<feature type="domain" description="Flagellar hook protein FlgE/F/G-like D1" evidence="7">
    <location>
        <begin position="86"/>
        <end position="166"/>
    </location>
</feature>
<evidence type="ECO:0000256" key="3">
    <source>
        <dbReference type="ARBA" id="ARBA00023143"/>
    </source>
</evidence>
<protein>
    <recommendedName>
        <fullName evidence="4">Flagellar hook protein FlgE</fullName>
    </recommendedName>
</protein>
<evidence type="ECO:0000259" key="6">
    <source>
        <dbReference type="Pfam" id="PF06429"/>
    </source>
</evidence>
<proteinExistence type="inferred from homology"/>
<comment type="subcellular location">
    <subcellularLocation>
        <location evidence="1 4">Bacterial flagellum basal body</location>
    </subcellularLocation>
</comment>
<organism evidence="8 9">
    <name type="scientific">Neokomagataea anthophila</name>
    <dbReference type="NCBI Taxonomy" id="2826925"/>
    <lineage>
        <taxon>Bacteria</taxon>
        <taxon>Pseudomonadati</taxon>
        <taxon>Pseudomonadota</taxon>
        <taxon>Alphaproteobacteria</taxon>
        <taxon>Acetobacterales</taxon>
        <taxon>Acetobacteraceae</taxon>
        <taxon>Neokomagataea</taxon>
    </lineage>
</organism>
<dbReference type="EMBL" id="JAGRQH010000001">
    <property type="protein sequence ID" value="MBR0558953.1"/>
    <property type="molecule type" value="Genomic_DNA"/>
</dbReference>
<keyword evidence="9" id="KW-1185">Reference proteome</keyword>
<feature type="domain" description="Flagellar basal body rod protein N-terminal" evidence="5">
    <location>
        <begin position="7"/>
        <end position="37"/>
    </location>
</feature>
<dbReference type="NCBIfam" id="NF004242">
    <property type="entry name" value="PRK05682.2-1"/>
    <property type="match status" value="1"/>
</dbReference>
<dbReference type="NCBIfam" id="TIGR03506">
    <property type="entry name" value="FlgEFG_subfam"/>
    <property type="match status" value="1"/>
</dbReference>
<dbReference type="RefSeq" id="WP_211680488.1">
    <property type="nucleotide sequence ID" value="NZ_JAGRQH010000001.1"/>
</dbReference>
<dbReference type="Pfam" id="PF06429">
    <property type="entry name" value="Flg_bbr_C"/>
    <property type="match status" value="1"/>
</dbReference>
<evidence type="ECO:0000256" key="4">
    <source>
        <dbReference type="RuleBase" id="RU362116"/>
    </source>
</evidence>
<dbReference type="InterPro" id="IPR001444">
    <property type="entry name" value="Flag_bb_rod_N"/>
</dbReference>
<keyword evidence="8" id="KW-0966">Cell projection</keyword>
<evidence type="ECO:0000313" key="9">
    <source>
        <dbReference type="Proteomes" id="UP000677812"/>
    </source>
</evidence>
<comment type="caution">
    <text evidence="8">The sequence shown here is derived from an EMBL/GenBank/DDBJ whole genome shotgun (WGS) entry which is preliminary data.</text>
</comment>
<keyword evidence="3 4" id="KW-0975">Bacterial flagellum</keyword>
<reference evidence="8 9" key="1">
    <citation type="submission" date="2021-04" db="EMBL/GenBank/DDBJ databases">
        <title>The complete genome sequence of Neokomagataea sp. TBRC 2177.</title>
        <authorList>
            <person name="Charoenyingcharoen P."/>
            <person name="Yukphan P."/>
        </authorList>
    </citation>
    <scope>NUCLEOTIDE SEQUENCE [LARGE SCALE GENOMIC DNA]</scope>
    <source>
        <strain evidence="8 9">TBRC 2177</strain>
    </source>
</reference>
<dbReference type="Pfam" id="PF22692">
    <property type="entry name" value="LlgE_F_G_D1"/>
    <property type="match status" value="1"/>
</dbReference>
<dbReference type="InterPro" id="IPR020013">
    <property type="entry name" value="Flagellar_FlgE/F/G"/>
</dbReference>
<dbReference type="InterPro" id="IPR010930">
    <property type="entry name" value="Flg_bb/hook_C_dom"/>
</dbReference>